<dbReference type="Pfam" id="PF08282">
    <property type="entry name" value="Hydrolase_3"/>
    <property type="match status" value="1"/>
</dbReference>
<dbReference type="SFLD" id="SFLDS00003">
    <property type="entry name" value="Haloacid_Dehalogenase"/>
    <property type="match status" value="1"/>
</dbReference>
<dbReference type="PROSITE" id="PS01228">
    <property type="entry name" value="COF_1"/>
    <property type="match status" value="1"/>
</dbReference>
<dbReference type="InterPro" id="IPR023214">
    <property type="entry name" value="HAD_sf"/>
</dbReference>
<dbReference type="InterPro" id="IPR006379">
    <property type="entry name" value="HAD-SF_hydro_IIB"/>
</dbReference>
<proteinExistence type="predicted"/>
<reference evidence="1" key="1">
    <citation type="submission" date="2022-02" db="EMBL/GenBank/DDBJ databases">
        <title>Vibrio sp. nov, a new bacterium isolated from seawater.</title>
        <authorList>
            <person name="Yuan Y."/>
        </authorList>
    </citation>
    <scope>NUCLEOTIDE SEQUENCE</scope>
    <source>
        <strain evidence="1">ZSDZ65</strain>
    </source>
</reference>
<dbReference type="InterPro" id="IPR036412">
    <property type="entry name" value="HAD-like_sf"/>
</dbReference>
<comment type="caution">
    <text evidence="1">The sequence shown here is derived from an EMBL/GenBank/DDBJ whole genome shotgun (WGS) entry which is preliminary data.</text>
</comment>
<name>A0A9X3HWP8_9VIBR</name>
<dbReference type="PANTHER" id="PTHR10000:SF58">
    <property type="entry name" value="PYRIDOXAL PHOSPHATE PHOSPHATASE YBHA"/>
    <property type="match status" value="1"/>
</dbReference>
<dbReference type="PANTHER" id="PTHR10000">
    <property type="entry name" value="PHOSPHOSERINE PHOSPHATASE"/>
    <property type="match status" value="1"/>
</dbReference>
<dbReference type="AlphaFoldDB" id="A0A9X3HWP8"/>
<dbReference type="GO" id="GO:0000287">
    <property type="term" value="F:magnesium ion binding"/>
    <property type="evidence" value="ECO:0007669"/>
    <property type="project" value="UniProtKB-ARBA"/>
</dbReference>
<sequence length="271" mass="30462">MDYKLIAIDMDGTLLNASGEIMPVVREALFSLRQRYQIVLATGRHHTTVLPYYKQLALDTPIICCNGSYLYYPDSEQYRYQSPISEANVQFFLDQCHSLDLIAYVDDRIILKHTHPANYISKLEQWALTQPASIRPKIERVDDLASELLGSTHVWTFVTEGDSKAIDALIALDHLQRAFCYEHSWFNRIGFNNLGNSKGRLLTRYLEEMAIPTSQVMAIGDNDNDVSMIDVAGVGVALSNATPKLKMRANHITLGSNNDSGMMEAFALLTP</sequence>
<evidence type="ECO:0000313" key="1">
    <source>
        <dbReference type="EMBL" id="MCW8346895.1"/>
    </source>
</evidence>
<dbReference type="SFLD" id="SFLDG01140">
    <property type="entry name" value="C2.B:_Phosphomannomutase_and_P"/>
    <property type="match status" value="1"/>
</dbReference>
<dbReference type="GO" id="GO:0005829">
    <property type="term" value="C:cytosol"/>
    <property type="evidence" value="ECO:0007669"/>
    <property type="project" value="TreeGrafter"/>
</dbReference>
<dbReference type="PROSITE" id="PS01229">
    <property type="entry name" value="COF_2"/>
    <property type="match status" value="1"/>
</dbReference>
<dbReference type="CDD" id="cd07516">
    <property type="entry name" value="HAD_Pase"/>
    <property type="match status" value="1"/>
</dbReference>
<dbReference type="Proteomes" id="UP001155587">
    <property type="component" value="Unassembled WGS sequence"/>
</dbReference>
<dbReference type="RefSeq" id="WP_265675435.1">
    <property type="nucleotide sequence ID" value="NZ_JAKRRY010000016.1"/>
</dbReference>
<keyword evidence="2" id="KW-1185">Reference proteome</keyword>
<dbReference type="Gene3D" id="3.40.50.1000">
    <property type="entry name" value="HAD superfamily/HAD-like"/>
    <property type="match status" value="1"/>
</dbReference>
<dbReference type="NCBIfam" id="TIGR01484">
    <property type="entry name" value="HAD-SF-IIB"/>
    <property type="match status" value="1"/>
</dbReference>
<dbReference type="Gene3D" id="3.30.1240.10">
    <property type="match status" value="1"/>
</dbReference>
<organism evidence="1 2">
    <name type="scientific">Vibrio qingdaonensis</name>
    <dbReference type="NCBI Taxonomy" id="2829491"/>
    <lineage>
        <taxon>Bacteria</taxon>
        <taxon>Pseudomonadati</taxon>
        <taxon>Pseudomonadota</taxon>
        <taxon>Gammaproteobacteria</taxon>
        <taxon>Vibrionales</taxon>
        <taxon>Vibrionaceae</taxon>
        <taxon>Vibrio</taxon>
    </lineage>
</organism>
<dbReference type="GO" id="GO:0016791">
    <property type="term" value="F:phosphatase activity"/>
    <property type="evidence" value="ECO:0007669"/>
    <property type="project" value="UniProtKB-ARBA"/>
</dbReference>
<dbReference type="SUPFAM" id="SSF56784">
    <property type="entry name" value="HAD-like"/>
    <property type="match status" value="1"/>
</dbReference>
<evidence type="ECO:0000313" key="2">
    <source>
        <dbReference type="Proteomes" id="UP001155587"/>
    </source>
</evidence>
<keyword evidence="1" id="KW-0378">Hydrolase</keyword>
<dbReference type="NCBIfam" id="TIGR00099">
    <property type="entry name" value="Cof-subfamily"/>
    <property type="match status" value="1"/>
</dbReference>
<dbReference type="InterPro" id="IPR000150">
    <property type="entry name" value="Cof"/>
</dbReference>
<protein>
    <submittedName>
        <fullName evidence="1">Cof-type HAD-IIB family hydrolase</fullName>
    </submittedName>
</protein>
<dbReference type="EMBL" id="JAKRRY010000016">
    <property type="protein sequence ID" value="MCW8346895.1"/>
    <property type="molecule type" value="Genomic_DNA"/>
</dbReference>
<gene>
    <name evidence="1" type="ORF">MD535_12890</name>
</gene>
<accession>A0A9X3HWP8</accession>